<dbReference type="OrthoDB" id="9805247at2"/>
<organism evidence="1 2">
    <name type="scientific">Enterovibrio norvegicus DSM 15893</name>
    <dbReference type="NCBI Taxonomy" id="1121869"/>
    <lineage>
        <taxon>Bacteria</taxon>
        <taxon>Pseudomonadati</taxon>
        <taxon>Pseudomonadota</taxon>
        <taxon>Gammaproteobacteria</taxon>
        <taxon>Vibrionales</taxon>
        <taxon>Vibrionaceae</taxon>
        <taxon>Enterovibrio</taxon>
    </lineage>
</organism>
<gene>
    <name evidence="1" type="ORF">SAMN03084138_02952</name>
</gene>
<sequence>MNEKVISLVLQDPVRQKALDCLFTLALPDAYIAAGFVRNRVWDYLHQKDIPTPLNDIDVIYFDPISVDTAADLQHEETLKNMMPSLNWQVRNQAHMHLRNGDAPYASSEDAMRYWPEKETAIGIRKVGDREYECIAPFGLTSLFSLSLTYNPKRDKRLFEQRVATKNWLQQWPKLQIAPH</sequence>
<evidence type="ECO:0008006" key="3">
    <source>
        <dbReference type="Google" id="ProtNLM"/>
    </source>
</evidence>
<dbReference type="STRING" id="1121869.SAMN03084138_02952"/>
<name>A0A1I5SP73_9GAMM</name>
<dbReference type="PANTHER" id="PTHR39166">
    <property type="entry name" value="BLL1166 PROTEIN"/>
    <property type="match status" value="1"/>
</dbReference>
<dbReference type="PANTHER" id="PTHR39166:SF1">
    <property type="entry name" value="BLL1166 PROTEIN"/>
    <property type="match status" value="1"/>
</dbReference>
<dbReference type="InterPro" id="IPR009267">
    <property type="entry name" value="NTP_transf_6"/>
</dbReference>
<evidence type="ECO:0000313" key="2">
    <source>
        <dbReference type="Proteomes" id="UP000182692"/>
    </source>
</evidence>
<reference evidence="1 2" key="1">
    <citation type="submission" date="2016-10" db="EMBL/GenBank/DDBJ databases">
        <authorList>
            <person name="de Groot N.N."/>
        </authorList>
    </citation>
    <scope>NUCLEOTIDE SEQUENCE [LARGE SCALE GENOMIC DNA]</scope>
    <source>
        <strain evidence="1 2">DSM 15893</strain>
    </source>
</reference>
<dbReference type="AlphaFoldDB" id="A0A1I5SP73"/>
<dbReference type="EMBL" id="FOWR01000022">
    <property type="protein sequence ID" value="SFP72572.1"/>
    <property type="molecule type" value="Genomic_DNA"/>
</dbReference>
<accession>A0A1I5SP73</accession>
<dbReference type="Proteomes" id="UP000182692">
    <property type="component" value="Unassembled WGS sequence"/>
</dbReference>
<proteinExistence type="predicted"/>
<protein>
    <recommendedName>
        <fullName evidence="3">Nitrate reductase</fullName>
    </recommendedName>
</protein>
<evidence type="ECO:0000313" key="1">
    <source>
        <dbReference type="EMBL" id="SFP72572.1"/>
    </source>
</evidence>
<dbReference type="RefSeq" id="WP_017009235.1">
    <property type="nucleotide sequence ID" value="NZ_FOWR01000022.1"/>
</dbReference>
<dbReference type="Pfam" id="PF06042">
    <property type="entry name" value="NTP_transf_6"/>
    <property type="match status" value="1"/>
</dbReference>
<dbReference type="GeneID" id="35870505"/>